<proteinExistence type="predicted"/>
<evidence type="ECO:0000313" key="1">
    <source>
        <dbReference type="EMBL" id="KFL97316.1"/>
    </source>
</evidence>
<accession>A0AB34P0J2</accession>
<organism evidence="1 2">
    <name type="scientific">Lactobacillus gasseri SV-16A-US</name>
    <dbReference type="NCBI Taxonomy" id="575604"/>
    <lineage>
        <taxon>Bacteria</taxon>
        <taxon>Bacillati</taxon>
        <taxon>Bacillota</taxon>
        <taxon>Bacilli</taxon>
        <taxon>Lactobacillales</taxon>
        <taxon>Lactobacillaceae</taxon>
        <taxon>Lactobacillus</taxon>
    </lineage>
</organism>
<name>A0AB34P0J2_LACGS</name>
<gene>
    <name evidence="1" type="ORF">HMPREF5175_00155</name>
</gene>
<sequence>MHLQYGPYHEKGCIVRTPAGLPDLLMVKEGLSDEETEKVILHEIGHAKNDPSVVGDYKYIGSAHSCSEYGANNFMVHEKIKQFIALGNEPDEANYINIAVSLGISNFDEVREELLKYVAK</sequence>
<dbReference type="AlphaFoldDB" id="A0AB34P0J2"/>
<evidence type="ECO:0000313" key="2">
    <source>
        <dbReference type="Proteomes" id="UP000030761"/>
    </source>
</evidence>
<dbReference type="Proteomes" id="UP000030761">
    <property type="component" value="Unassembled WGS sequence"/>
</dbReference>
<dbReference type="EMBL" id="KN050674">
    <property type="protein sequence ID" value="KFL97316.1"/>
    <property type="molecule type" value="Genomic_DNA"/>
</dbReference>
<evidence type="ECO:0008006" key="3">
    <source>
        <dbReference type="Google" id="ProtNLM"/>
    </source>
</evidence>
<protein>
    <recommendedName>
        <fullName evidence="3">Toxin-antitoxin system, toxin component</fullName>
    </recommendedName>
</protein>
<reference evidence="1 2" key="1">
    <citation type="submission" date="2010-03" db="EMBL/GenBank/DDBJ databases">
        <title>The Genome Sequence of Lactobacillus gasseri strain SV-16A-US.</title>
        <authorList>
            <consortium name="The Broad Institute Genome Sequencing Platform"/>
            <person name="Ward D."/>
            <person name="Earl A."/>
            <person name="Feldgarden M."/>
            <person name="Gevers D."/>
            <person name="Young S.K."/>
            <person name="Zeng Q."/>
            <person name="Koehrsen M."/>
            <person name="Alvarado L."/>
            <person name="Berlin A."/>
            <person name="Bochicchio J."/>
            <person name="Borenstein D."/>
            <person name="Chapman S.B."/>
            <person name="Chen Z."/>
            <person name="Engels R."/>
            <person name="Freedman E."/>
            <person name="Gellesch M."/>
            <person name="Goldberg J."/>
            <person name="Griggs A."/>
            <person name="Gujja S."/>
            <person name="Heilman E."/>
            <person name="Heiman D."/>
            <person name="Hepburn T."/>
            <person name="Howarth C."/>
            <person name="Jen D."/>
            <person name="Larson L."/>
            <person name="Mehta T."/>
            <person name="Park D."/>
            <person name="Pearson M."/>
            <person name="Roberts A."/>
            <person name="Saif S."/>
            <person name="Shea T."/>
            <person name="Shenoy N."/>
            <person name="Sisk P."/>
            <person name="Stolte C."/>
            <person name="Sykes S."/>
            <person name="Thomson T."/>
            <person name="Walk T."/>
            <person name="White J."/>
            <person name="Yandava C."/>
            <person name="Liu Y."/>
            <person name="Xu Q."/>
            <person name="Haas B."/>
            <person name="Nusbaum C."/>
            <person name="Birren B."/>
        </authorList>
    </citation>
    <scope>NUCLEOTIDE SEQUENCE [LARGE SCALE GENOMIC DNA]</scope>
    <source>
        <strain evidence="1 2">SV-16A-US</strain>
    </source>
</reference>